<evidence type="ECO:0000256" key="3">
    <source>
        <dbReference type="ARBA" id="ARBA00022763"/>
    </source>
</evidence>
<organism evidence="9 10">
    <name type="scientific">Devosia pacifica</name>
    <dbReference type="NCBI Taxonomy" id="1335967"/>
    <lineage>
        <taxon>Bacteria</taxon>
        <taxon>Pseudomonadati</taxon>
        <taxon>Pseudomonadota</taxon>
        <taxon>Alphaproteobacteria</taxon>
        <taxon>Hyphomicrobiales</taxon>
        <taxon>Devosiaceae</taxon>
        <taxon>Devosia</taxon>
    </lineage>
</organism>
<evidence type="ECO:0000313" key="10">
    <source>
        <dbReference type="Proteomes" id="UP000646579"/>
    </source>
</evidence>
<keyword evidence="6" id="KW-0238">DNA-binding</keyword>
<sequence>MCNLYSHTSARQSVIDLTHAMSVSDSVGNMAPLPGIFPDYAAPVVRNVAGGRELAMARWGMPSPQFVLKGKKTDPGVTNIRNIKSPHWRRWLGTEHRCLVPFTSFSEFDHSPGTDGKKRGDTWFALDESRPLAVFAGIHVMAWTSTRKIKEGEVTADLYGFLTCDPNAEVAAIHPKAMPVILATPEEIETWLTAPWEDAVKLQRPLSDGALKIVAVGQKADEAA</sequence>
<dbReference type="Pfam" id="PF02586">
    <property type="entry name" value="SRAP"/>
    <property type="match status" value="1"/>
</dbReference>
<gene>
    <name evidence="9" type="ORF">GCM10007989_14050</name>
</gene>
<comment type="caution">
    <text evidence="9">The sequence shown here is derived from an EMBL/GenBank/DDBJ whole genome shotgun (WGS) entry which is preliminary data.</text>
</comment>
<keyword evidence="10" id="KW-1185">Reference proteome</keyword>
<reference evidence="9" key="2">
    <citation type="submission" date="2020-09" db="EMBL/GenBank/DDBJ databases">
        <authorList>
            <person name="Sun Q."/>
            <person name="Kim S."/>
        </authorList>
    </citation>
    <scope>NUCLEOTIDE SEQUENCE</scope>
    <source>
        <strain evidence="9">KCTC 32437</strain>
    </source>
</reference>
<dbReference type="InterPro" id="IPR036590">
    <property type="entry name" value="SRAP-like"/>
</dbReference>
<dbReference type="PANTHER" id="PTHR13604">
    <property type="entry name" value="DC12-RELATED"/>
    <property type="match status" value="1"/>
</dbReference>
<dbReference type="Proteomes" id="UP000646579">
    <property type="component" value="Unassembled WGS sequence"/>
</dbReference>
<dbReference type="Gene3D" id="3.90.1680.20">
    <property type="match status" value="2"/>
</dbReference>
<dbReference type="GO" id="GO:0008233">
    <property type="term" value="F:peptidase activity"/>
    <property type="evidence" value="ECO:0007669"/>
    <property type="project" value="UniProtKB-KW"/>
</dbReference>
<keyword evidence="4 8" id="KW-0378">Hydrolase</keyword>
<dbReference type="PANTHER" id="PTHR13604:SF0">
    <property type="entry name" value="ABASIC SITE PROCESSING PROTEIN HMCES"/>
    <property type="match status" value="1"/>
</dbReference>
<protein>
    <recommendedName>
        <fullName evidence="8">Abasic site processing protein</fullName>
        <ecNumber evidence="8">3.4.-.-</ecNumber>
    </recommendedName>
</protein>
<name>A0A918VSU3_9HYPH</name>
<evidence type="ECO:0000313" key="9">
    <source>
        <dbReference type="EMBL" id="GHA19641.1"/>
    </source>
</evidence>
<evidence type="ECO:0000256" key="1">
    <source>
        <dbReference type="ARBA" id="ARBA00008136"/>
    </source>
</evidence>
<keyword evidence="2 8" id="KW-0645">Protease</keyword>
<proteinExistence type="inferred from homology"/>
<dbReference type="EMBL" id="BMZE01000001">
    <property type="protein sequence ID" value="GHA19641.1"/>
    <property type="molecule type" value="Genomic_DNA"/>
</dbReference>
<evidence type="ECO:0000256" key="8">
    <source>
        <dbReference type="RuleBase" id="RU364100"/>
    </source>
</evidence>
<dbReference type="GO" id="GO:0003697">
    <property type="term" value="F:single-stranded DNA binding"/>
    <property type="evidence" value="ECO:0007669"/>
    <property type="project" value="InterPro"/>
</dbReference>
<keyword evidence="5" id="KW-0190">Covalent protein-DNA linkage</keyword>
<keyword evidence="3" id="KW-0227">DNA damage</keyword>
<dbReference type="GO" id="GO:0106300">
    <property type="term" value="P:protein-DNA covalent cross-linking repair"/>
    <property type="evidence" value="ECO:0007669"/>
    <property type="project" value="InterPro"/>
</dbReference>
<evidence type="ECO:0000256" key="7">
    <source>
        <dbReference type="ARBA" id="ARBA00023239"/>
    </source>
</evidence>
<evidence type="ECO:0000256" key="6">
    <source>
        <dbReference type="ARBA" id="ARBA00023125"/>
    </source>
</evidence>
<dbReference type="AlphaFoldDB" id="A0A918VSU3"/>
<dbReference type="InterPro" id="IPR003738">
    <property type="entry name" value="SRAP"/>
</dbReference>
<keyword evidence="7" id="KW-0456">Lyase</keyword>
<evidence type="ECO:0000256" key="2">
    <source>
        <dbReference type="ARBA" id="ARBA00022670"/>
    </source>
</evidence>
<comment type="similarity">
    <text evidence="1 8">Belongs to the SOS response-associated peptidase family.</text>
</comment>
<dbReference type="GO" id="GO:0006508">
    <property type="term" value="P:proteolysis"/>
    <property type="evidence" value="ECO:0007669"/>
    <property type="project" value="UniProtKB-KW"/>
</dbReference>
<dbReference type="RefSeq" id="WP_189424569.1">
    <property type="nucleotide sequence ID" value="NZ_BMZE01000001.1"/>
</dbReference>
<evidence type="ECO:0000256" key="4">
    <source>
        <dbReference type="ARBA" id="ARBA00022801"/>
    </source>
</evidence>
<dbReference type="SUPFAM" id="SSF143081">
    <property type="entry name" value="BB1717-like"/>
    <property type="match status" value="1"/>
</dbReference>
<dbReference type="GO" id="GO:0016829">
    <property type="term" value="F:lyase activity"/>
    <property type="evidence" value="ECO:0007669"/>
    <property type="project" value="UniProtKB-KW"/>
</dbReference>
<accession>A0A918VSU3</accession>
<dbReference type="EC" id="3.4.-.-" evidence="8"/>
<reference evidence="9" key="1">
    <citation type="journal article" date="2014" name="Int. J. Syst. Evol. Microbiol.">
        <title>Complete genome sequence of Corynebacterium casei LMG S-19264T (=DSM 44701T), isolated from a smear-ripened cheese.</title>
        <authorList>
            <consortium name="US DOE Joint Genome Institute (JGI-PGF)"/>
            <person name="Walter F."/>
            <person name="Albersmeier A."/>
            <person name="Kalinowski J."/>
            <person name="Ruckert C."/>
        </authorList>
    </citation>
    <scope>NUCLEOTIDE SEQUENCE</scope>
    <source>
        <strain evidence="9">KCTC 32437</strain>
    </source>
</reference>
<evidence type="ECO:0000256" key="5">
    <source>
        <dbReference type="ARBA" id="ARBA00023124"/>
    </source>
</evidence>